<reference evidence="1" key="1">
    <citation type="submission" date="2023-03" db="EMBL/GenBank/DDBJ databases">
        <title>Actinorhabdospora filicis NBRC 111898.</title>
        <authorList>
            <person name="Ichikawa N."/>
            <person name="Sato H."/>
            <person name="Tonouchi N."/>
        </authorList>
    </citation>
    <scope>NUCLEOTIDE SEQUENCE</scope>
    <source>
        <strain evidence="1">NBRC 111898</strain>
    </source>
</reference>
<dbReference type="InterPro" id="IPR049749">
    <property type="entry name" value="SCO2521-like"/>
</dbReference>
<evidence type="ECO:0000313" key="2">
    <source>
        <dbReference type="Proteomes" id="UP001165079"/>
    </source>
</evidence>
<comment type="caution">
    <text evidence="1">The sequence shown here is derived from an EMBL/GenBank/DDBJ whole genome shotgun (WGS) entry which is preliminary data.</text>
</comment>
<dbReference type="NCBIfam" id="NF040565">
    <property type="entry name" value="SCO2521_fam"/>
    <property type="match status" value="1"/>
</dbReference>
<accession>A0A9W6SGY9</accession>
<protein>
    <submittedName>
        <fullName evidence="1">Uncharacterized protein</fullName>
    </submittedName>
</protein>
<gene>
    <name evidence="1" type="ORF">Afil01_06170</name>
</gene>
<name>A0A9W6SGY9_9ACTN</name>
<dbReference type="RefSeq" id="WP_285661035.1">
    <property type="nucleotide sequence ID" value="NZ_BSTX01000001.1"/>
</dbReference>
<proteinExistence type="predicted"/>
<dbReference type="AlphaFoldDB" id="A0A9W6SGY9"/>
<evidence type="ECO:0000313" key="1">
    <source>
        <dbReference type="EMBL" id="GLZ75810.1"/>
    </source>
</evidence>
<dbReference type="Proteomes" id="UP001165079">
    <property type="component" value="Unassembled WGS sequence"/>
</dbReference>
<organism evidence="1 2">
    <name type="scientific">Actinorhabdospora filicis</name>
    <dbReference type="NCBI Taxonomy" id="1785913"/>
    <lineage>
        <taxon>Bacteria</taxon>
        <taxon>Bacillati</taxon>
        <taxon>Actinomycetota</taxon>
        <taxon>Actinomycetes</taxon>
        <taxon>Micromonosporales</taxon>
        <taxon>Micromonosporaceae</taxon>
        <taxon>Actinorhabdospora</taxon>
    </lineage>
</organism>
<sequence length="308" mass="33771">MITVGEVHTGLLQHSTAVPMRDIGELLGLMDGARVRHSERPIAHSISPERLVGLDCELPNGQGRARGIGTAATRALLVGRHVLQGSTYARIVRGDADRRLPWSHYIARPGVIEIVGRADPDRLYTGLGDIAKNGGTLDLGSVSGRTIDDVQKNAGLDRRPPFKGPRTRLRWVARTGSEPGLVFRIDGETTRTAQFITTRDADVSTLAALSEDIAVHDWLLTTAIRHVERALIGSAGRADVVSTLRPVIDHMLHLWMPAARLDDTMADLWAGLEKRPGFSRQWKTLIARIRDQMTLATIDASRGRLGEY</sequence>
<keyword evidence="2" id="KW-1185">Reference proteome</keyword>
<dbReference type="EMBL" id="BSTX01000001">
    <property type="protein sequence ID" value="GLZ75810.1"/>
    <property type="molecule type" value="Genomic_DNA"/>
</dbReference>